<feature type="domain" description="EAL" evidence="1">
    <location>
        <begin position="1"/>
        <end position="57"/>
    </location>
</feature>
<dbReference type="PANTHER" id="PTHR33121:SF15">
    <property type="entry name" value="BLUE LIGHT- AND TEMPERATURE-REGULATED ANTIREPRESSOR BLUF"/>
    <property type="match status" value="1"/>
</dbReference>
<dbReference type="SUPFAM" id="SSF141868">
    <property type="entry name" value="EAL domain-like"/>
    <property type="match status" value="1"/>
</dbReference>
<evidence type="ECO:0000313" key="2">
    <source>
        <dbReference type="EMBL" id="KUK22275.1"/>
    </source>
</evidence>
<protein>
    <submittedName>
        <fullName evidence="2">Diguanylate phosphodiesterase</fullName>
    </submittedName>
</protein>
<dbReference type="Pfam" id="PF00563">
    <property type="entry name" value="EAL"/>
    <property type="match status" value="1"/>
</dbReference>
<dbReference type="EMBL" id="LGFG01000206">
    <property type="protein sequence ID" value="KUK22275.1"/>
    <property type="molecule type" value="Genomic_DNA"/>
</dbReference>
<dbReference type="PATRIC" id="fig|93930.3.peg.766"/>
<dbReference type="AlphaFoldDB" id="A0A101EPS1"/>
<evidence type="ECO:0000313" key="3">
    <source>
        <dbReference type="Proteomes" id="UP000058636"/>
    </source>
</evidence>
<accession>A0A101EPS1</accession>
<evidence type="ECO:0000259" key="1">
    <source>
        <dbReference type="PROSITE" id="PS50883"/>
    </source>
</evidence>
<dbReference type="InterPro" id="IPR050706">
    <property type="entry name" value="Cyclic-di-GMP_PDE-like"/>
</dbReference>
<name>A0A101EPS1_9THEM</name>
<comment type="caution">
    <text evidence="2">The sequence shown here is derived from an EMBL/GenBank/DDBJ whole genome shotgun (WGS) entry which is preliminary data.</text>
</comment>
<organism evidence="2 3">
    <name type="scientific">Thermotoga petrophila</name>
    <dbReference type="NCBI Taxonomy" id="93929"/>
    <lineage>
        <taxon>Bacteria</taxon>
        <taxon>Thermotogati</taxon>
        <taxon>Thermotogota</taxon>
        <taxon>Thermotogae</taxon>
        <taxon>Thermotogales</taxon>
        <taxon>Thermotogaceae</taxon>
        <taxon>Thermotoga</taxon>
    </lineage>
</organism>
<sequence>MVEALFSAGSKSGVKVIAEGVETIEEYKTLRDMGIELMQGFLFAKPEPDPVQSVQLP</sequence>
<dbReference type="InterPro" id="IPR035919">
    <property type="entry name" value="EAL_sf"/>
</dbReference>
<dbReference type="InterPro" id="IPR001633">
    <property type="entry name" value="EAL_dom"/>
</dbReference>
<dbReference type="GO" id="GO:0071111">
    <property type="term" value="F:cyclic-guanylate-specific phosphodiesterase activity"/>
    <property type="evidence" value="ECO:0007669"/>
    <property type="project" value="InterPro"/>
</dbReference>
<dbReference type="Gene3D" id="3.20.20.450">
    <property type="entry name" value="EAL domain"/>
    <property type="match status" value="1"/>
</dbReference>
<dbReference type="Proteomes" id="UP000058636">
    <property type="component" value="Unassembled WGS sequence"/>
</dbReference>
<reference evidence="2 3" key="1">
    <citation type="journal article" date="2015" name="MBio">
        <title>Genome-Resolved Metagenomic Analysis Reveals Roles for Candidate Phyla and Other Microbial Community Members in Biogeochemical Transformations in Oil Reservoirs.</title>
        <authorList>
            <person name="Hu P."/>
            <person name="Tom L."/>
            <person name="Singh A."/>
            <person name="Thomas B.C."/>
            <person name="Baker B.J."/>
            <person name="Piceno Y.M."/>
            <person name="Andersen G.L."/>
            <person name="Banfield J.F."/>
        </authorList>
    </citation>
    <scope>NUCLEOTIDE SEQUENCE [LARGE SCALE GENOMIC DNA]</scope>
    <source>
        <strain evidence="2">46_26</strain>
    </source>
</reference>
<dbReference type="PROSITE" id="PS50883">
    <property type="entry name" value="EAL"/>
    <property type="match status" value="1"/>
</dbReference>
<gene>
    <name evidence="2" type="ORF">XD57_1627</name>
</gene>
<proteinExistence type="predicted"/>
<dbReference type="PANTHER" id="PTHR33121">
    <property type="entry name" value="CYCLIC DI-GMP PHOSPHODIESTERASE PDEF"/>
    <property type="match status" value="1"/>
</dbReference>